<gene>
    <name evidence="5" type="ORF">H1164_16775</name>
</gene>
<evidence type="ECO:0000256" key="2">
    <source>
        <dbReference type="ARBA" id="ARBA00022679"/>
    </source>
</evidence>
<feature type="binding site" evidence="4">
    <location>
        <position position="182"/>
    </location>
    <ligand>
        <name>S-adenosyl-L-methionine</name>
        <dbReference type="ChEBI" id="CHEBI:59789"/>
    </ligand>
</feature>
<sequence length="280" mass="32921">MKTRSPLIWFGGKGKVAHQIIDRMPDHKVYVEPFGGAAHVMVQKPPASNEIYNDIDGELVNFLLVCREDPEKLASACSTLPYSRQIYEEWRDLPPPKDRFERAVRFFYLNRCGIQKGNGPKTYRTGWKHNSRPHQNPARSYQNACKLIQEFAHRMRYVQIENDDFRNIIKKYDSPDTLFYVDPPYLGREQYYAGGFSQKDHQDLADLLNSIRGMAIVSYYPHPTIKKLYAGWRFESFQSTRQVIQKTELSMKTEELLIMNFDLQMSLFDWSEDDSRRMRA</sequence>
<dbReference type="GO" id="GO:0006298">
    <property type="term" value="P:mismatch repair"/>
    <property type="evidence" value="ECO:0007669"/>
    <property type="project" value="TreeGrafter"/>
</dbReference>
<feature type="binding site" evidence="4">
    <location>
        <position position="9"/>
    </location>
    <ligand>
        <name>S-adenosyl-L-methionine</name>
        <dbReference type="ChEBI" id="CHEBI:59789"/>
    </ligand>
</feature>
<dbReference type="AlphaFoldDB" id="A0A7W1XD52"/>
<keyword evidence="3" id="KW-0949">S-adenosyl-L-methionine</keyword>
<dbReference type="Proteomes" id="UP000530514">
    <property type="component" value="Unassembled WGS sequence"/>
</dbReference>
<name>A0A7W1XD52_9BACL</name>
<dbReference type="InterPro" id="IPR029063">
    <property type="entry name" value="SAM-dependent_MTases_sf"/>
</dbReference>
<dbReference type="InterPro" id="IPR012327">
    <property type="entry name" value="MeTrfase_D12"/>
</dbReference>
<feature type="binding site" evidence="4">
    <location>
        <position position="54"/>
    </location>
    <ligand>
        <name>S-adenosyl-L-methionine</name>
        <dbReference type="ChEBI" id="CHEBI:59789"/>
    </ligand>
</feature>
<evidence type="ECO:0000256" key="3">
    <source>
        <dbReference type="ARBA" id="ARBA00022691"/>
    </source>
</evidence>
<accession>A0A7W1XD52</accession>
<evidence type="ECO:0000256" key="1">
    <source>
        <dbReference type="ARBA" id="ARBA00022603"/>
    </source>
</evidence>
<evidence type="ECO:0000313" key="5">
    <source>
        <dbReference type="EMBL" id="MBA4544489.1"/>
    </source>
</evidence>
<dbReference type="InterPro" id="IPR012263">
    <property type="entry name" value="M_m6A_EcoRV"/>
</dbReference>
<dbReference type="GO" id="GO:0009307">
    <property type="term" value="P:DNA restriction-modification system"/>
    <property type="evidence" value="ECO:0007669"/>
    <property type="project" value="InterPro"/>
</dbReference>
<dbReference type="SUPFAM" id="SSF53335">
    <property type="entry name" value="S-adenosyl-L-methionine-dependent methyltransferases"/>
    <property type="match status" value="1"/>
</dbReference>
<protein>
    <submittedName>
        <fullName evidence="5">DNA adenine methylase</fullName>
    </submittedName>
</protein>
<dbReference type="GO" id="GO:1904047">
    <property type="term" value="F:S-adenosyl-L-methionine binding"/>
    <property type="evidence" value="ECO:0007669"/>
    <property type="project" value="TreeGrafter"/>
</dbReference>
<keyword evidence="2" id="KW-0808">Transferase</keyword>
<dbReference type="PANTHER" id="PTHR30481">
    <property type="entry name" value="DNA ADENINE METHYLASE"/>
    <property type="match status" value="1"/>
</dbReference>
<reference evidence="5 6" key="1">
    <citation type="submission" date="2020-07" db="EMBL/GenBank/DDBJ databases">
        <authorList>
            <person name="Feng H."/>
        </authorList>
    </citation>
    <scope>NUCLEOTIDE SEQUENCE [LARGE SCALE GENOMIC DNA]</scope>
    <source>
        <strain evidence="6">s-11</strain>
    </source>
</reference>
<dbReference type="PRINTS" id="PR00505">
    <property type="entry name" value="D12N6MTFRASE"/>
</dbReference>
<dbReference type="OrthoDB" id="9805629at2"/>
<dbReference type="RefSeq" id="WP_052153902.1">
    <property type="nucleotide sequence ID" value="NZ_JACEIP010000042.1"/>
</dbReference>
<comment type="caution">
    <text evidence="5">The sequence shown here is derived from an EMBL/GenBank/DDBJ whole genome shotgun (WGS) entry which is preliminary data.</text>
</comment>
<dbReference type="Pfam" id="PF02086">
    <property type="entry name" value="MethyltransfD12"/>
    <property type="match status" value="1"/>
</dbReference>
<evidence type="ECO:0000313" key="6">
    <source>
        <dbReference type="Proteomes" id="UP000530514"/>
    </source>
</evidence>
<keyword evidence="1 5" id="KW-0489">Methyltransferase</keyword>
<dbReference type="GO" id="GO:0032259">
    <property type="term" value="P:methylation"/>
    <property type="evidence" value="ECO:0007669"/>
    <property type="project" value="UniProtKB-KW"/>
</dbReference>
<dbReference type="EMBL" id="JACEIP010000042">
    <property type="protein sequence ID" value="MBA4544489.1"/>
    <property type="molecule type" value="Genomic_DNA"/>
</dbReference>
<proteinExistence type="predicted"/>
<dbReference type="PIRSF" id="PIRSF000398">
    <property type="entry name" value="M_m6A_EcoRV"/>
    <property type="match status" value="1"/>
</dbReference>
<feature type="binding site" evidence="4">
    <location>
        <position position="13"/>
    </location>
    <ligand>
        <name>S-adenosyl-L-methionine</name>
        <dbReference type="ChEBI" id="CHEBI:59789"/>
    </ligand>
</feature>
<dbReference type="Gene3D" id="3.40.50.150">
    <property type="entry name" value="Vaccinia Virus protein VP39"/>
    <property type="match status" value="2"/>
</dbReference>
<evidence type="ECO:0000256" key="4">
    <source>
        <dbReference type="PIRSR" id="PIRSR000398-1"/>
    </source>
</evidence>
<dbReference type="GO" id="GO:0009007">
    <property type="term" value="F:site-specific DNA-methyltransferase (adenine-specific) activity"/>
    <property type="evidence" value="ECO:0007669"/>
    <property type="project" value="UniProtKB-EC"/>
</dbReference>
<keyword evidence="6" id="KW-1185">Reference proteome</keyword>
<organism evidence="5 6">
    <name type="scientific">Thermoactinomyces daqus</name>
    <dbReference type="NCBI Taxonomy" id="1329516"/>
    <lineage>
        <taxon>Bacteria</taxon>
        <taxon>Bacillati</taxon>
        <taxon>Bacillota</taxon>
        <taxon>Bacilli</taxon>
        <taxon>Bacillales</taxon>
        <taxon>Thermoactinomycetaceae</taxon>
        <taxon>Thermoactinomyces</taxon>
    </lineage>
</organism>
<dbReference type="GO" id="GO:0043565">
    <property type="term" value="F:sequence-specific DNA binding"/>
    <property type="evidence" value="ECO:0007669"/>
    <property type="project" value="TreeGrafter"/>
</dbReference>